<sequence length="67" mass="7637">MFGEKVKPNPALVTYWVKLGDQWDQMGRVNEATRYYQKALEMSQKVFGPTHQTTKALNARIGGLSHL</sequence>
<proteinExistence type="predicted"/>
<dbReference type="Pfam" id="PF13374">
    <property type="entry name" value="TPR_10"/>
    <property type="match status" value="1"/>
</dbReference>
<reference evidence="2 3" key="1">
    <citation type="journal article" date="2016" name="Nat. Commun.">
        <title>Thousands of microbial genomes shed light on interconnected biogeochemical processes in an aquifer system.</title>
        <authorList>
            <person name="Anantharaman K."/>
            <person name="Brown C.T."/>
            <person name="Hug L.A."/>
            <person name="Sharon I."/>
            <person name="Castelle C.J."/>
            <person name="Probst A.J."/>
            <person name="Thomas B.C."/>
            <person name="Singh A."/>
            <person name="Wilkins M.J."/>
            <person name="Karaoz U."/>
            <person name="Brodie E.L."/>
            <person name="Williams K.H."/>
            <person name="Hubbard S.S."/>
            <person name="Banfield J.F."/>
        </authorList>
    </citation>
    <scope>NUCLEOTIDE SEQUENCE [LARGE SCALE GENOMIC DNA]</scope>
</reference>
<dbReference type="Proteomes" id="UP000177583">
    <property type="component" value="Unassembled WGS sequence"/>
</dbReference>
<dbReference type="EMBL" id="MFNF01000050">
    <property type="protein sequence ID" value="OGH00058.1"/>
    <property type="molecule type" value="Genomic_DNA"/>
</dbReference>
<evidence type="ECO:0000256" key="1">
    <source>
        <dbReference type="PROSITE-ProRule" id="PRU00339"/>
    </source>
</evidence>
<dbReference type="InterPro" id="IPR019734">
    <property type="entry name" value="TPR_rpt"/>
</dbReference>
<evidence type="ECO:0000313" key="2">
    <source>
        <dbReference type="EMBL" id="OGH00058.1"/>
    </source>
</evidence>
<dbReference type="PROSITE" id="PS50005">
    <property type="entry name" value="TPR"/>
    <property type="match status" value="1"/>
</dbReference>
<comment type="caution">
    <text evidence="2">The sequence shown here is derived from an EMBL/GenBank/DDBJ whole genome shotgun (WGS) entry which is preliminary data.</text>
</comment>
<dbReference type="InterPro" id="IPR011990">
    <property type="entry name" value="TPR-like_helical_dom_sf"/>
</dbReference>
<dbReference type="AlphaFoldDB" id="A0A1F6GPX1"/>
<protein>
    <submittedName>
        <fullName evidence="2">Uncharacterized protein</fullName>
    </submittedName>
</protein>
<dbReference type="SUPFAM" id="SSF48452">
    <property type="entry name" value="TPR-like"/>
    <property type="match status" value="1"/>
</dbReference>
<organism evidence="2 3">
    <name type="scientific">Candidatus Lambdaproteobacteria bacterium RIFOXYD2_FULL_56_26</name>
    <dbReference type="NCBI Taxonomy" id="1817773"/>
    <lineage>
        <taxon>Bacteria</taxon>
        <taxon>Pseudomonadati</taxon>
        <taxon>Pseudomonadota</taxon>
        <taxon>Candidatus Lambdaproteobacteria</taxon>
    </lineage>
</organism>
<dbReference type="Gene3D" id="1.25.40.10">
    <property type="entry name" value="Tetratricopeptide repeat domain"/>
    <property type="match status" value="1"/>
</dbReference>
<name>A0A1F6GPX1_9PROT</name>
<keyword evidence="1" id="KW-0802">TPR repeat</keyword>
<evidence type="ECO:0000313" key="3">
    <source>
        <dbReference type="Proteomes" id="UP000177583"/>
    </source>
</evidence>
<accession>A0A1F6GPX1</accession>
<gene>
    <name evidence="2" type="ORF">A2557_04215</name>
</gene>
<feature type="repeat" description="TPR" evidence="1">
    <location>
        <begin position="13"/>
        <end position="46"/>
    </location>
</feature>